<dbReference type="PRINTS" id="PR00262">
    <property type="entry name" value="IL1HBGF"/>
</dbReference>
<name>A3EXK2_NEMVE</name>
<feature type="signal peptide" evidence="2">
    <location>
        <begin position="1"/>
        <end position="23"/>
    </location>
</feature>
<comment type="similarity">
    <text evidence="1">Belongs to the heparin-binding growth factors family.</text>
</comment>
<protein>
    <submittedName>
        <fullName evidence="3">Fibroblast growth factor 8A</fullName>
    </submittedName>
</protein>
<dbReference type="GeneID" id="116619661"/>
<dbReference type="EMBL" id="EF068145">
    <property type="protein sequence ID" value="ABN70836.1"/>
    <property type="molecule type" value="mRNA"/>
</dbReference>
<dbReference type="OrthoDB" id="5988014at2759"/>
<dbReference type="SMART" id="SM00442">
    <property type="entry name" value="FGF"/>
    <property type="match status" value="1"/>
</dbReference>
<evidence type="ECO:0000256" key="1">
    <source>
        <dbReference type="ARBA" id="ARBA00007936"/>
    </source>
</evidence>
<dbReference type="InterPro" id="IPR002209">
    <property type="entry name" value="Fibroblast_GF_fam"/>
</dbReference>
<feature type="chain" id="PRO_5002652523" evidence="2">
    <location>
        <begin position="24"/>
        <end position="301"/>
    </location>
</feature>
<reference evidence="3" key="1">
    <citation type="journal article" date="2007" name="Dev. Genes Evol.">
        <title>FGF signaling in gastrulation and neural development in Nematostella vectensis, an anthozoan cnidarian.</title>
        <authorList>
            <person name="Matus D.Q."/>
            <person name="Thomsen G.H."/>
            <person name="Martindale M.Q."/>
        </authorList>
    </citation>
    <scope>NUCLEOTIDE SEQUENCE</scope>
</reference>
<accession>A3EXK2</accession>
<dbReference type="Gene3D" id="2.80.10.50">
    <property type="match status" value="1"/>
</dbReference>
<dbReference type="GO" id="GO:0008083">
    <property type="term" value="F:growth factor activity"/>
    <property type="evidence" value="ECO:0007669"/>
    <property type="project" value="InterPro"/>
</dbReference>
<dbReference type="Pfam" id="PF00167">
    <property type="entry name" value="FGF"/>
    <property type="match status" value="1"/>
</dbReference>
<proteinExistence type="evidence at transcript level"/>
<dbReference type="PANTHER" id="PTHR11486">
    <property type="entry name" value="FIBROBLAST GROWTH FACTOR"/>
    <property type="match status" value="1"/>
</dbReference>
<dbReference type="RefSeq" id="XP_032240537.1">
    <property type="nucleotide sequence ID" value="XM_032384646.2"/>
</dbReference>
<organism evidence="3">
    <name type="scientific">Nematostella vectensis</name>
    <name type="common">Starlet sea anemone</name>
    <dbReference type="NCBI Taxonomy" id="45351"/>
    <lineage>
        <taxon>Eukaryota</taxon>
        <taxon>Metazoa</taxon>
        <taxon>Cnidaria</taxon>
        <taxon>Anthozoa</taxon>
        <taxon>Hexacorallia</taxon>
        <taxon>Actiniaria</taxon>
        <taxon>Edwardsiidae</taxon>
        <taxon>Nematostella</taxon>
    </lineage>
</organism>
<evidence type="ECO:0000313" key="3">
    <source>
        <dbReference type="EMBL" id="ABN70836.1"/>
    </source>
</evidence>
<dbReference type="AlphaFoldDB" id="A3EXK2"/>
<dbReference type="InterPro" id="IPR008996">
    <property type="entry name" value="IL1/FGF"/>
</dbReference>
<keyword evidence="2" id="KW-0732">Signal</keyword>
<sequence length="301" mass="35496">MACTHIAAFFICLVWIATDGTTAGNSRNMEKKLKKFLDPIYVAGKKNSDTFSRPFERVTQLYSRNSLDHIRILKNRRVDAKGRDGDQYAKLIIESDGFGRVRIRGAETKFYLCMDKRRRLRARKRARNKKNCIFKDHFADNAFNEFESVKYEGHYIAFNRRGLQRAGNKTKSGMKSVQFLERPPSVRRRLYRGRKYRKDGKQKHKICLTIKKWKKWKQWLLWRREERKLVETRKGGTLTVNKGKYSKKLERAKNKKKLQGIKKKNRKTKERNKSAVTTTLRTAVPTTSTLRILTTQKESVQ</sequence>
<evidence type="ECO:0000256" key="2">
    <source>
        <dbReference type="SAM" id="SignalP"/>
    </source>
</evidence>
<dbReference type="SUPFAM" id="SSF50353">
    <property type="entry name" value="Cytokine"/>
    <property type="match status" value="1"/>
</dbReference>